<dbReference type="InterPro" id="IPR006638">
    <property type="entry name" value="Elp3/MiaA/NifB-like_rSAM"/>
</dbReference>
<evidence type="ECO:0000256" key="4">
    <source>
        <dbReference type="ARBA" id="ARBA00023004"/>
    </source>
</evidence>
<evidence type="ECO:0000256" key="3">
    <source>
        <dbReference type="ARBA" id="ARBA00022723"/>
    </source>
</evidence>
<dbReference type="PANTHER" id="PTHR43409:SF7">
    <property type="entry name" value="BLL1977 PROTEIN"/>
    <property type="match status" value="1"/>
</dbReference>
<sequence length="509" mass="56329">MLLLHPPTAKPGEPPAALAHLAAALRGSNHRCRVCDMNLEGMLHVLGSAPPATDTWSRRAGRDLAANIAALQGPELYRIPARYQRAVRDCNRVLEAAGRTHGLLLSFANYQDETLSPTVSDDLITAAHRFRQNIFYPYFSRRLTQLLEDETPTLIGLSLQYLGQALTTFAIIGFLRAQAPTIPIVLGGGLVTTWLRNPSWRNPFTGLVDHLVAGPGEGPLLALLGPPQPCRLEIPDYTGLGDLPYFAPGFILPYAASSGCYWRKCSFCPETSEANPYLPLTPPTVMDQLDSLVTAWRPRLLHFLDNAVNPAVMRALTDRPPGIPWYGFARLDDRLTDREYCRQLRQAGCVMLKLGIESGSQQVLDGMNKGIDIKKVATALEALAAAGIATYVYLLFGTPGESMDEARETLAFVADHHRLITFLNLAIFNLPVGSREAAGLEITTRHQGDLTLYHDFRHPRGWGRREIRRFLDREFKNRPAIRTVLQRDPPFFTSNHAPFFAGPAGRPGI</sequence>
<keyword evidence="8" id="KW-1185">Reference proteome</keyword>
<dbReference type="RefSeq" id="WP_183351897.1">
    <property type="nucleotide sequence ID" value="NZ_JACHEO010000019.1"/>
</dbReference>
<name>A0A840V067_9BACT</name>
<evidence type="ECO:0000259" key="6">
    <source>
        <dbReference type="PROSITE" id="PS51918"/>
    </source>
</evidence>
<gene>
    <name evidence="7" type="ORF">HNQ81_002835</name>
</gene>
<evidence type="ECO:0000256" key="5">
    <source>
        <dbReference type="ARBA" id="ARBA00023014"/>
    </source>
</evidence>
<organism evidence="7 8">
    <name type="scientific">Desulfoprunum benzoelyticum</name>
    <dbReference type="NCBI Taxonomy" id="1506996"/>
    <lineage>
        <taxon>Bacteria</taxon>
        <taxon>Pseudomonadati</taxon>
        <taxon>Thermodesulfobacteriota</taxon>
        <taxon>Desulfobulbia</taxon>
        <taxon>Desulfobulbales</taxon>
        <taxon>Desulfobulbaceae</taxon>
        <taxon>Desulfoprunum</taxon>
    </lineage>
</organism>
<dbReference type="PROSITE" id="PS51918">
    <property type="entry name" value="RADICAL_SAM"/>
    <property type="match status" value="1"/>
</dbReference>
<keyword evidence="3" id="KW-0479">Metal-binding</keyword>
<keyword evidence="4" id="KW-0408">Iron</keyword>
<dbReference type="Gene3D" id="3.30.750.200">
    <property type="match status" value="1"/>
</dbReference>
<reference evidence="7 8" key="1">
    <citation type="submission" date="2020-08" db="EMBL/GenBank/DDBJ databases">
        <title>Genomic Encyclopedia of Type Strains, Phase IV (KMG-IV): sequencing the most valuable type-strain genomes for metagenomic binning, comparative biology and taxonomic classification.</title>
        <authorList>
            <person name="Goeker M."/>
        </authorList>
    </citation>
    <scope>NUCLEOTIDE SEQUENCE [LARGE SCALE GENOMIC DNA]</scope>
    <source>
        <strain evidence="7 8">DSM 28570</strain>
    </source>
</reference>
<dbReference type="GO" id="GO:0046872">
    <property type="term" value="F:metal ion binding"/>
    <property type="evidence" value="ECO:0007669"/>
    <property type="project" value="UniProtKB-KW"/>
</dbReference>
<keyword evidence="5" id="KW-0411">Iron-sulfur</keyword>
<accession>A0A840V067</accession>
<dbReference type="SFLD" id="SFLDG01082">
    <property type="entry name" value="B12-binding_domain_containing"/>
    <property type="match status" value="1"/>
</dbReference>
<evidence type="ECO:0000313" key="7">
    <source>
        <dbReference type="EMBL" id="MBB5349084.1"/>
    </source>
</evidence>
<comment type="cofactor">
    <cofactor evidence="1">
        <name>[4Fe-4S] cluster</name>
        <dbReference type="ChEBI" id="CHEBI:49883"/>
    </cofactor>
</comment>
<protein>
    <submittedName>
        <fullName evidence="7">Radical SAM superfamily enzyme YgiQ (UPF0313 family)</fullName>
    </submittedName>
</protein>
<dbReference type="Proteomes" id="UP000539642">
    <property type="component" value="Unassembled WGS sequence"/>
</dbReference>
<feature type="domain" description="Radical SAM core" evidence="6">
    <location>
        <begin position="245"/>
        <end position="464"/>
    </location>
</feature>
<dbReference type="SFLD" id="SFLDS00029">
    <property type="entry name" value="Radical_SAM"/>
    <property type="match status" value="1"/>
</dbReference>
<comment type="caution">
    <text evidence="7">The sequence shown here is derived from an EMBL/GenBank/DDBJ whole genome shotgun (WGS) entry which is preliminary data.</text>
</comment>
<dbReference type="Pfam" id="PF04055">
    <property type="entry name" value="Radical_SAM"/>
    <property type="match status" value="1"/>
</dbReference>
<dbReference type="AlphaFoldDB" id="A0A840V067"/>
<dbReference type="SUPFAM" id="SSF102114">
    <property type="entry name" value="Radical SAM enzymes"/>
    <property type="match status" value="1"/>
</dbReference>
<evidence type="ECO:0000313" key="8">
    <source>
        <dbReference type="Proteomes" id="UP000539642"/>
    </source>
</evidence>
<dbReference type="SMART" id="SM00729">
    <property type="entry name" value="Elp3"/>
    <property type="match status" value="1"/>
</dbReference>
<keyword evidence="2" id="KW-0949">S-adenosyl-L-methionine</keyword>
<dbReference type="GO" id="GO:0005829">
    <property type="term" value="C:cytosol"/>
    <property type="evidence" value="ECO:0007669"/>
    <property type="project" value="TreeGrafter"/>
</dbReference>
<proteinExistence type="predicted"/>
<dbReference type="InterPro" id="IPR058240">
    <property type="entry name" value="rSAM_sf"/>
</dbReference>
<dbReference type="GO" id="GO:0003824">
    <property type="term" value="F:catalytic activity"/>
    <property type="evidence" value="ECO:0007669"/>
    <property type="project" value="InterPro"/>
</dbReference>
<dbReference type="GO" id="GO:0051536">
    <property type="term" value="F:iron-sulfur cluster binding"/>
    <property type="evidence" value="ECO:0007669"/>
    <property type="project" value="UniProtKB-KW"/>
</dbReference>
<dbReference type="PANTHER" id="PTHR43409">
    <property type="entry name" value="ANAEROBIC MAGNESIUM-PROTOPORPHYRIN IX MONOMETHYL ESTER CYCLASE-RELATED"/>
    <property type="match status" value="1"/>
</dbReference>
<evidence type="ECO:0000256" key="1">
    <source>
        <dbReference type="ARBA" id="ARBA00001966"/>
    </source>
</evidence>
<evidence type="ECO:0000256" key="2">
    <source>
        <dbReference type="ARBA" id="ARBA00022691"/>
    </source>
</evidence>
<dbReference type="EMBL" id="JACHEO010000019">
    <property type="protein sequence ID" value="MBB5349084.1"/>
    <property type="molecule type" value="Genomic_DNA"/>
</dbReference>
<dbReference type="InterPro" id="IPR051198">
    <property type="entry name" value="BchE-like"/>
</dbReference>
<dbReference type="InterPro" id="IPR007197">
    <property type="entry name" value="rSAM"/>
</dbReference>